<name>A0A0S3PQG8_9BRAD</name>
<feature type="transmembrane region" description="Helical" evidence="1">
    <location>
        <begin position="9"/>
        <end position="32"/>
    </location>
</feature>
<dbReference type="Pfam" id="PF09898">
    <property type="entry name" value="DUF2125"/>
    <property type="match status" value="1"/>
</dbReference>
<dbReference type="Proteomes" id="UP000236884">
    <property type="component" value="Chromosome"/>
</dbReference>
<evidence type="ECO:0000313" key="3">
    <source>
        <dbReference type="Proteomes" id="UP000236884"/>
    </source>
</evidence>
<dbReference type="KEGG" id="vgo:GJW-30_1_00641"/>
<dbReference type="EMBL" id="AP014946">
    <property type="protein sequence ID" value="BAT58125.1"/>
    <property type="molecule type" value="Genomic_DNA"/>
</dbReference>
<keyword evidence="3" id="KW-1185">Reference proteome</keyword>
<protein>
    <recommendedName>
        <fullName evidence="4">DUF2125 domain-containing protein</fullName>
    </recommendedName>
</protein>
<accession>A0A0S3PQG8</accession>
<dbReference type="OrthoDB" id="7169664at2"/>
<evidence type="ECO:0000256" key="1">
    <source>
        <dbReference type="SAM" id="Phobius"/>
    </source>
</evidence>
<keyword evidence="1" id="KW-0472">Membrane</keyword>
<keyword evidence="1" id="KW-1133">Transmembrane helix</keyword>
<evidence type="ECO:0008006" key="4">
    <source>
        <dbReference type="Google" id="ProtNLM"/>
    </source>
</evidence>
<gene>
    <name evidence="2" type="ORF">GJW-30_1_00641</name>
</gene>
<organism evidence="2 3">
    <name type="scientific">Variibacter gotjawalensis</name>
    <dbReference type="NCBI Taxonomy" id="1333996"/>
    <lineage>
        <taxon>Bacteria</taxon>
        <taxon>Pseudomonadati</taxon>
        <taxon>Pseudomonadota</taxon>
        <taxon>Alphaproteobacteria</taxon>
        <taxon>Hyphomicrobiales</taxon>
        <taxon>Nitrobacteraceae</taxon>
        <taxon>Variibacter</taxon>
    </lineage>
</organism>
<keyword evidence="1" id="KW-0812">Transmembrane</keyword>
<dbReference type="InterPro" id="IPR018666">
    <property type="entry name" value="DUF2125"/>
</dbReference>
<evidence type="ECO:0000313" key="2">
    <source>
        <dbReference type="EMBL" id="BAT58125.1"/>
    </source>
</evidence>
<dbReference type="RefSeq" id="WP_096351579.1">
    <property type="nucleotide sequence ID" value="NZ_AP014946.1"/>
</dbReference>
<sequence length="336" mass="36296">MSEGRRSRFWLYAPFVALAVLAAGWTAVWFYAAQRADTMLAAWMAREAVLGRQYHCGQRKTAGYPFRIEVTCTDLKITFANDEGPVTLAAPKLLALAQIYTPDLVILEATGPMTVKQPATGIDYVASWTMLQASARGRPSAPQRLSLVVTAPKLALPNRPDALMEAKGFQFHAKRQENAADPIFDLALNVDTLTSAAPALTGRPLTGELVGVLRGLKDLRPKPWPARLREWQGNAGRVELTRSRITLGDAVAVGQGDLGLTPQGRLDGTVNLRVAGLEQIAGLFFASSESRPVITALNMLARSDIDGKKAVAVPLSFRDGRILFGPVPVGRVGPLF</sequence>
<dbReference type="AlphaFoldDB" id="A0A0S3PQG8"/>
<reference evidence="2 3" key="1">
    <citation type="submission" date="2015-08" db="EMBL/GenBank/DDBJ databases">
        <title>Investigation of the bacterial diversity of lava forest soil.</title>
        <authorList>
            <person name="Lee J.S."/>
        </authorList>
    </citation>
    <scope>NUCLEOTIDE SEQUENCE [LARGE SCALE GENOMIC DNA]</scope>
    <source>
        <strain evidence="2 3">GJW-30</strain>
    </source>
</reference>
<proteinExistence type="predicted"/>